<name>A0A5B9N592_9CAUD</name>
<feature type="compositionally biased region" description="Acidic residues" evidence="1">
    <location>
        <begin position="86"/>
        <end position="101"/>
    </location>
</feature>
<evidence type="ECO:0000256" key="1">
    <source>
        <dbReference type="SAM" id="MobiDB-lite"/>
    </source>
</evidence>
<sequence length="101" mass="11353">MGAYTVTTEFEMNDGRILSCEYGVSFTPGNYSGLPENCYPDESEAGEPTYYIDGEEVDYKDLPKGLDKIADKLYEAGPGEYGYSETEPDYDGPDYEPDDYY</sequence>
<organism evidence="2 3">
    <name type="scientific">Xanthomonas phage Samson</name>
    <dbReference type="NCBI Taxonomy" id="2596676"/>
    <lineage>
        <taxon>Viruses</taxon>
        <taxon>Duplodnaviria</taxon>
        <taxon>Heunggongvirae</taxon>
        <taxon>Uroviricota</taxon>
        <taxon>Caudoviricetes</taxon>
        <taxon>Jondennisvirinae</taxon>
        <taxon>Septimatrevirus</taxon>
        <taxon>Septimatrevirus samson</taxon>
    </lineage>
</organism>
<dbReference type="EMBL" id="MN062187">
    <property type="protein sequence ID" value="QEG09367.1"/>
    <property type="molecule type" value="Genomic_DNA"/>
</dbReference>
<proteinExistence type="predicted"/>
<feature type="region of interest" description="Disordered" evidence="1">
    <location>
        <begin position="77"/>
        <end position="101"/>
    </location>
</feature>
<keyword evidence="3" id="KW-1185">Reference proteome</keyword>
<reference evidence="3" key="1">
    <citation type="submission" date="2019-06" db="EMBL/GenBank/DDBJ databases">
        <title>Complete Genome Sequence of Xanthomonas spp. Siphophage Samson.</title>
        <authorList>
            <person name="Clark S."/>
            <person name="Le T."/>
            <person name="Moreland R."/>
            <person name="Gonzalez C.F."/>
            <person name="Liu M."/>
            <person name="Ramsey J."/>
        </authorList>
    </citation>
    <scope>NUCLEOTIDE SEQUENCE [LARGE SCALE GENOMIC DNA]</scope>
</reference>
<protein>
    <submittedName>
        <fullName evidence="2">Uncharacterized protein</fullName>
    </submittedName>
</protein>
<gene>
    <name evidence="2" type="ORF">Samson_052</name>
</gene>
<accession>A0A5B9N592</accession>
<evidence type="ECO:0000313" key="2">
    <source>
        <dbReference type="EMBL" id="QEG09367.1"/>
    </source>
</evidence>
<evidence type="ECO:0000313" key="3">
    <source>
        <dbReference type="Proteomes" id="UP000323235"/>
    </source>
</evidence>
<dbReference type="Proteomes" id="UP000323235">
    <property type="component" value="Segment"/>
</dbReference>